<dbReference type="Proteomes" id="UP000039865">
    <property type="component" value="Unassembled WGS sequence"/>
</dbReference>
<dbReference type="NCBIfam" id="TIGR00229">
    <property type="entry name" value="sensory_box"/>
    <property type="match status" value="1"/>
</dbReference>
<feature type="compositionally biased region" description="Low complexity" evidence="1">
    <location>
        <begin position="954"/>
        <end position="966"/>
    </location>
</feature>
<sequence length="1672" mass="197110">MNKRNDKRVNNMSNQQEKDEEDNLEEKNAYERFEYRTKQIIFNVLYVLLKDEEGSTFEFVLLAIIGFLQICQSSFLPIVNFFNLKGQQTDYPYNQPEFTEKFNFYLDFVQLPVWLAQTTSKVSYSFSRKRFAYVWPVQALRSSVGLFVTVLFMPFLEENGPGWFLDAFHDERCWVGSHIIHASISSAVSLVFIAICVIVSLTYYDNNITSNDFSARVDQRIVLLIISYLDLRNYRILRPFYNDNANIFYTCLSGLFLWGNIVLLFVKLMEPLNFDGGYQIYLLGVPIVIFIIIFEPDRRKKLLIMNINNIEKGEEAMLQIRYYIRLVQFMEKDRDSNITLKGYLYHHEDSCSYSDCQLKKYKQEVKTLIDGLKGDKNYDVARQQKLMKKCLLEHAKSLYRAAIARFPDFPSLKIQYAIFLKEMMGNTKDALIQLKIASKQSLAFDEQFVVFRQMKLTEESSSPNSETDNGDIDVVGKLAYESAQQQLKESILKSSNLHFEFWNQLLNERPDIDRLNLIGQRISRSIRQIDELWDTLQKINAYQLKTSQLYAQFLMNILNDKTKGEALIKRAQETRAFNFGSNLDDLFDTETLNQNATPYIIIDGDQQNLGMMLDFNKSLLKMFGYTSSELLHVHLDKLLPDIYTKDHNAVLEKAIQISENEEIQYKDRQVFGKHKSGYIFPITILIKMLKNVRQEIKFIAIFKQEKVTMHQQFAYMLINKEKQISMISSNCLTYLDIDQNKVIKFQNKKIDLPFMCPEIFTSSYTDTQKLEWKIPDVNHKLAKRKQSSANVQGLKRKKTIHALRRQSTRIDQYPTFNYVLETYLQIIKMGSQGEIGWFVKISDHSQGELRIRTQIKKVIAIPQFQFQFHQNSGLFIREIMNDEREQIYRKNKTTFTNFMTGQNDSSYKEEIKIQTPRGRYKIEDKSNADELSDLELTRDNLLMKGNQEEQKIMNSSRSQKQQLKSQRNQDDQEETASLLEIKQKWGRGIKIYKLVNGMFQTKDFDEEAKLQQKLQEEKKKKEMEELNEFGYNQEMSQKEQIQEQSVRKVLEHLLHSKESPRAINNLQLVTNLVIAFFLALAIAEYIFNNSQFRDINENFNLLRMSYGRLSEIQRVAYNVRTLININEKKQQVYNNYTTEPDFIEFIKQDMEDSMNNLWYLNRNITYTNLPLSQRQKQLVNEKSVYLYFRQNKDKSIKTLVFSMKEAMLQIISSIFTVRHLDIREFTEENEDMFFILYNSYNDFLLSTQRTSLLYMEDLIERSENKMTLIIIVFIISVIVVCFASFMVLPMIVRVNKVRIKVLLLFLDIPSNNVSQLADKCTDFIFKLEDDLLNEVLTDQQKSEDDDNLEQKIKDKVIQNFFSKKSSQKIPRNAVKSYARLYIKLLLIIAVILGYFSAMFVISLNYIHAIDIEATQLNVLSQAEYEYAFAQNVQREMIYSPEMPIFNKTSFKVAKDSIITIQKLQQSIRNEMQRSDDGEYKSEFINIFKSNLCENPLINITLIPEDCSTMLNHAAFNVKPIFHITYYQGYQTILIKYFGLLQENIKQYIIEMDSTTNTTKSQQLLFDSRRFYDLYVIQYRFIKDINRYLIKILQEQETQDYQSKTSMRLALFICFLIGLAIFYLLLWIPFVRNLHNQILRTKGMLNIIPMDVIIRMPRMREFLKSQDFISGKI</sequence>
<dbReference type="InParanoid" id="A0A078A626"/>
<feature type="transmembrane region" description="Helical" evidence="2">
    <location>
        <begin position="1268"/>
        <end position="1292"/>
    </location>
</feature>
<evidence type="ECO:0000259" key="3">
    <source>
        <dbReference type="PROSITE" id="PS50112"/>
    </source>
</evidence>
<dbReference type="CDD" id="cd00130">
    <property type="entry name" value="PAS"/>
    <property type="match status" value="1"/>
</dbReference>
<feature type="transmembrane region" description="Helical" evidence="2">
    <location>
        <begin position="278"/>
        <end position="295"/>
    </location>
</feature>
<keyword evidence="2" id="KW-0812">Transmembrane</keyword>
<feature type="transmembrane region" description="Helical" evidence="2">
    <location>
        <begin position="1380"/>
        <end position="1406"/>
    </location>
</feature>
<dbReference type="SUPFAM" id="SSF55785">
    <property type="entry name" value="PYP-like sensor domain (PAS domain)"/>
    <property type="match status" value="1"/>
</dbReference>
<dbReference type="PANTHER" id="PTHR31600:SF2">
    <property type="entry name" value="GAMETE ENRICHED GENE 10 PROTEIN-RELATED"/>
    <property type="match status" value="1"/>
</dbReference>
<dbReference type="OMA" id="CENPLIN"/>
<keyword evidence="2" id="KW-0472">Membrane</keyword>
<evidence type="ECO:0000256" key="1">
    <source>
        <dbReference type="SAM" id="MobiDB-lite"/>
    </source>
</evidence>
<dbReference type="InterPro" id="IPR052994">
    <property type="entry name" value="Tiny_macrocysts_regulators"/>
</dbReference>
<keyword evidence="5" id="KW-1185">Reference proteome</keyword>
<evidence type="ECO:0000313" key="4">
    <source>
        <dbReference type="EMBL" id="CDW77649.1"/>
    </source>
</evidence>
<feature type="region of interest" description="Disordered" evidence="1">
    <location>
        <begin position="1"/>
        <end position="24"/>
    </location>
</feature>
<feature type="transmembrane region" description="Helical" evidence="2">
    <location>
        <begin position="247"/>
        <end position="266"/>
    </location>
</feature>
<proteinExistence type="predicted"/>
<feature type="transmembrane region" description="Helical" evidence="2">
    <location>
        <begin position="1068"/>
        <end position="1087"/>
    </location>
</feature>
<feature type="transmembrane region" description="Helical" evidence="2">
    <location>
        <begin position="1608"/>
        <end position="1629"/>
    </location>
</feature>
<feature type="region of interest" description="Disordered" evidence="1">
    <location>
        <begin position="949"/>
        <end position="975"/>
    </location>
</feature>
<dbReference type="PROSITE" id="PS50112">
    <property type="entry name" value="PAS"/>
    <property type="match status" value="1"/>
</dbReference>
<dbReference type="InterPro" id="IPR035965">
    <property type="entry name" value="PAS-like_dom_sf"/>
</dbReference>
<evidence type="ECO:0000313" key="5">
    <source>
        <dbReference type="Proteomes" id="UP000039865"/>
    </source>
</evidence>
<dbReference type="InterPro" id="IPR057352">
    <property type="entry name" value="TPR_TmcB/C"/>
</dbReference>
<dbReference type="EMBL" id="CCKQ01006340">
    <property type="protein sequence ID" value="CDW77649.1"/>
    <property type="molecule type" value="Genomic_DNA"/>
</dbReference>
<organism evidence="4 5">
    <name type="scientific">Stylonychia lemnae</name>
    <name type="common">Ciliate</name>
    <dbReference type="NCBI Taxonomy" id="5949"/>
    <lineage>
        <taxon>Eukaryota</taxon>
        <taxon>Sar</taxon>
        <taxon>Alveolata</taxon>
        <taxon>Ciliophora</taxon>
        <taxon>Intramacronucleata</taxon>
        <taxon>Spirotrichea</taxon>
        <taxon>Stichotrichia</taxon>
        <taxon>Sporadotrichida</taxon>
        <taxon>Oxytrichidae</taxon>
        <taxon>Stylonychinae</taxon>
        <taxon>Stylonychia</taxon>
    </lineage>
</organism>
<protein>
    <recommendedName>
        <fullName evidence="3">PAS domain-containing protein</fullName>
    </recommendedName>
</protein>
<feature type="transmembrane region" description="Helical" evidence="2">
    <location>
        <begin position="131"/>
        <end position="156"/>
    </location>
</feature>
<dbReference type="Gene3D" id="3.30.450.20">
    <property type="entry name" value="PAS domain"/>
    <property type="match status" value="1"/>
</dbReference>
<dbReference type="InterPro" id="IPR000014">
    <property type="entry name" value="PAS"/>
</dbReference>
<feature type="transmembrane region" description="Helical" evidence="2">
    <location>
        <begin position="179"/>
        <end position="204"/>
    </location>
</feature>
<keyword evidence="2" id="KW-1133">Transmembrane helix</keyword>
<evidence type="ECO:0000256" key="2">
    <source>
        <dbReference type="SAM" id="Phobius"/>
    </source>
</evidence>
<dbReference type="PANTHER" id="PTHR31600">
    <property type="entry name" value="TINY MACROCYSTS PROTEIN B-RELATED"/>
    <property type="match status" value="1"/>
</dbReference>
<accession>A0A078A626</accession>
<name>A0A078A626_STYLE</name>
<feature type="domain" description="PAS" evidence="3">
    <location>
        <begin position="610"/>
        <end position="662"/>
    </location>
</feature>
<dbReference type="Pfam" id="PF25474">
    <property type="entry name" value="TPR_TmcB"/>
    <property type="match status" value="1"/>
</dbReference>
<gene>
    <name evidence="4" type="primary">Contig1133.g41</name>
    <name evidence="4" type="ORF">STYLEM_6613</name>
</gene>
<dbReference type="OrthoDB" id="542352at2759"/>
<reference evidence="4 5" key="1">
    <citation type="submission" date="2014-06" db="EMBL/GenBank/DDBJ databases">
        <authorList>
            <person name="Swart Estienne"/>
        </authorList>
    </citation>
    <scope>NUCLEOTIDE SEQUENCE [LARGE SCALE GENOMIC DNA]</scope>
    <source>
        <strain evidence="4 5">130c</strain>
    </source>
</reference>